<evidence type="ECO:0000313" key="11">
    <source>
        <dbReference type="Proteomes" id="UP000254927"/>
    </source>
</evidence>
<dbReference type="GO" id="GO:0005886">
    <property type="term" value="C:plasma membrane"/>
    <property type="evidence" value="ECO:0007669"/>
    <property type="project" value="UniProtKB-SubCell"/>
</dbReference>
<evidence type="ECO:0000256" key="7">
    <source>
        <dbReference type="ARBA" id="ARBA00023136"/>
    </source>
</evidence>
<dbReference type="NCBIfam" id="TIGR00688">
    <property type="entry name" value="rarD"/>
    <property type="match status" value="1"/>
</dbReference>
<dbReference type="SUPFAM" id="SSF103481">
    <property type="entry name" value="Multidrug resistance efflux transporter EmrE"/>
    <property type="match status" value="2"/>
</dbReference>
<feature type="transmembrane region" description="Helical" evidence="8">
    <location>
        <begin position="76"/>
        <end position="96"/>
    </location>
</feature>
<feature type="transmembrane region" description="Helical" evidence="8">
    <location>
        <begin position="154"/>
        <end position="171"/>
    </location>
</feature>
<dbReference type="InterPro" id="IPR037185">
    <property type="entry name" value="EmrE-like"/>
</dbReference>
<accession>A0A378TZ44</accession>
<protein>
    <submittedName>
        <fullName evidence="10">Putative chloramphenical resistance permease RarD</fullName>
    </submittedName>
</protein>
<evidence type="ECO:0000256" key="1">
    <source>
        <dbReference type="ARBA" id="ARBA00004651"/>
    </source>
</evidence>
<keyword evidence="3" id="KW-0813">Transport</keyword>
<dbReference type="PANTHER" id="PTHR22911">
    <property type="entry name" value="ACYL-MALONYL CONDENSING ENZYME-RELATED"/>
    <property type="match status" value="1"/>
</dbReference>
<dbReference type="RefSeq" id="WP_074898269.1">
    <property type="nucleotide sequence ID" value="NZ_CP031252.1"/>
</dbReference>
<dbReference type="PANTHER" id="PTHR22911:SF137">
    <property type="entry name" value="SOLUTE CARRIER FAMILY 35 MEMBER G2-RELATED"/>
    <property type="match status" value="1"/>
</dbReference>
<dbReference type="AlphaFoldDB" id="A0A378TZ44"/>
<dbReference type="InterPro" id="IPR004626">
    <property type="entry name" value="RarD"/>
</dbReference>
<comment type="subcellular location">
    <subcellularLocation>
        <location evidence="1">Cell membrane</location>
        <topology evidence="1">Multi-pass membrane protein</topology>
    </subcellularLocation>
</comment>
<feature type="transmembrane region" description="Helical" evidence="8">
    <location>
        <begin position="42"/>
        <end position="60"/>
    </location>
</feature>
<keyword evidence="5 8" id="KW-0812">Transmembrane</keyword>
<evidence type="ECO:0000256" key="5">
    <source>
        <dbReference type="ARBA" id="ARBA00022692"/>
    </source>
</evidence>
<feature type="transmembrane region" description="Helical" evidence="8">
    <location>
        <begin position="108"/>
        <end position="125"/>
    </location>
</feature>
<proteinExistence type="inferred from homology"/>
<evidence type="ECO:0000313" key="10">
    <source>
        <dbReference type="EMBL" id="STZ68238.1"/>
    </source>
</evidence>
<feature type="transmembrane region" description="Helical" evidence="8">
    <location>
        <begin position="274"/>
        <end position="292"/>
    </location>
</feature>
<dbReference type="GeneID" id="93352732"/>
<feature type="transmembrane region" description="Helical" evidence="8">
    <location>
        <begin position="132"/>
        <end position="148"/>
    </location>
</feature>
<feature type="transmembrane region" description="Helical" evidence="8">
    <location>
        <begin position="214"/>
        <end position="236"/>
    </location>
</feature>
<evidence type="ECO:0000259" key="9">
    <source>
        <dbReference type="Pfam" id="PF00892"/>
    </source>
</evidence>
<name>A0A378TZ44_NEIEL</name>
<evidence type="ECO:0000256" key="2">
    <source>
        <dbReference type="ARBA" id="ARBA00007362"/>
    </source>
</evidence>
<feature type="transmembrane region" description="Helical" evidence="8">
    <location>
        <begin position="183"/>
        <end position="202"/>
    </location>
</feature>
<dbReference type="Proteomes" id="UP000254927">
    <property type="component" value="Unassembled WGS sequence"/>
</dbReference>
<evidence type="ECO:0000256" key="4">
    <source>
        <dbReference type="ARBA" id="ARBA00022475"/>
    </source>
</evidence>
<feature type="transmembrane region" description="Helical" evidence="8">
    <location>
        <begin position="12"/>
        <end position="30"/>
    </location>
</feature>
<evidence type="ECO:0000256" key="6">
    <source>
        <dbReference type="ARBA" id="ARBA00022989"/>
    </source>
</evidence>
<comment type="similarity">
    <text evidence="2">Belongs to the EamA transporter family.</text>
</comment>
<dbReference type="EMBL" id="UGQW01000002">
    <property type="protein sequence ID" value="STZ68238.1"/>
    <property type="molecule type" value="Genomic_DNA"/>
</dbReference>
<reference evidence="10 11" key="1">
    <citation type="submission" date="2018-06" db="EMBL/GenBank/DDBJ databases">
        <authorList>
            <consortium name="Pathogen Informatics"/>
            <person name="Doyle S."/>
        </authorList>
    </citation>
    <scope>NUCLEOTIDE SEQUENCE [LARGE SCALE GENOMIC DNA]</scope>
    <source>
        <strain evidence="10 11">NCTC10660</strain>
    </source>
</reference>
<evidence type="ECO:0000256" key="3">
    <source>
        <dbReference type="ARBA" id="ARBA00022448"/>
    </source>
</evidence>
<dbReference type="Pfam" id="PF00892">
    <property type="entry name" value="EamA"/>
    <property type="match status" value="1"/>
</dbReference>
<keyword evidence="7 8" id="KW-0472">Membrane</keyword>
<evidence type="ECO:0000256" key="8">
    <source>
        <dbReference type="SAM" id="Phobius"/>
    </source>
</evidence>
<organism evidence="10 11">
    <name type="scientific">Neisseria elongata</name>
    <dbReference type="NCBI Taxonomy" id="495"/>
    <lineage>
        <taxon>Bacteria</taxon>
        <taxon>Pseudomonadati</taxon>
        <taxon>Pseudomonadota</taxon>
        <taxon>Betaproteobacteria</taxon>
        <taxon>Neisseriales</taxon>
        <taxon>Neisseriaceae</taxon>
        <taxon>Neisseria</taxon>
    </lineage>
</organism>
<keyword evidence="6 8" id="KW-1133">Transmembrane helix</keyword>
<sequence length="299" mass="32564">MNHSADETRKGLFYALGCYAIWGLFPLYWYPLNHAPIGADQLLAQRIVWSAAFAVLFLAFSRQKADFFRAWGQPKTIALFAVSAFCIAMNWLIYLWAITNGHVLDASLGYFVSPLFNILLGRLVFGEKLNRRQAAAVVLAVVGILWLAVPVGQIPWVALLLTFSFGLYGLVRKLAPLGALPGLVLETLLMLPFAAAYLLYAGRHGGLVFAELNLLQTALLVGSGIATTVPLILFASAARRIPLSTLGVIQYGSPTLQLLLGLVLFGESFDTGRLIGYGWVWLGVALYFSGILQTGKKAV</sequence>
<gene>
    <name evidence="10" type="primary">rarD_2</name>
    <name evidence="10" type="ORF">NCTC10660_01744</name>
</gene>
<feature type="domain" description="EamA" evidence="9">
    <location>
        <begin position="10"/>
        <end position="147"/>
    </location>
</feature>
<dbReference type="InterPro" id="IPR000620">
    <property type="entry name" value="EamA_dom"/>
</dbReference>
<feature type="transmembrane region" description="Helical" evidence="8">
    <location>
        <begin position="248"/>
        <end position="268"/>
    </location>
</feature>
<keyword evidence="4" id="KW-1003">Cell membrane</keyword>